<dbReference type="Proteomes" id="UP001212152">
    <property type="component" value="Unassembled WGS sequence"/>
</dbReference>
<dbReference type="FunFam" id="2.10.110.30:FF:000001">
    <property type="entry name" value="E3 ubiquitin-protein ligase UBR2 isoform 1"/>
    <property type="match status" value="1"/>
</dbReference>
<keyword evidence="2 9" id="KW-0808">Transferase</keyword>
<keyword evidence="6 9" id="KW-0862">Zinc</keyword>
<dbReference type="InterPro" id="IPR044046">
    <property type="entry name" value="E3_ligase_UBR-like_C"/>
</dbReference>
<dbReference type="EC" id="2.3.2.27" evidence="9"/>
<dbReference type="CDD" id="cd19673">
    <property type="entry name" value="UBR-box_UBR3"/>
    <property type="match status" value="1"/>
</dbReference>
<dbReference type="PANTHER" id="PTHR21497:SF24">
    <property type="entry name" value="E3 UBIQUITIN-PROTEIN LIGASE UBR1"/>
    <property type="match status" value="1"/>
</dbReference>
<evidence type="ECO:0000313" key="12">
    <source>
        <dbReference type="EMBL" id="KAJ3173391.1"/>
    </source>
</evidence>
<comment type="similarity">
    <text evidence="7 9">Belongs to the E3 ubiquitin-protein ligase UBR1-like family.</text>
</comment>
<dbReference type="GO" id="GO:0061630">
    <property type="term" value="F:ubiquitin protein ligase activity"/>
    <property type="evidence" value="ECO:0007669"/>
    <property type="project" value="UniProtKB-UniRule"/>
</dbReference>
<feature type="zinc finger region" description="UBR-type" evidence="8">
    <location>
        <begin position="123"/>
        <end position="195"/>
    </location>
</feature>
<keyword evidence="3 9" id="KW-0479">Metal-binding</keyword>
<evidence type="ECO:0000313" key="13">
    <source>
        <dbReference type="Proteomes" id="UP001212152"/>
    </source>
</evidence>
<evidence type="ECO:0000256" key="4">
    <source>
        <dbReference type="ARBA" id="ARBA00022771"/>
    </source>
</evidence>
<dbReference type="Gene3D" id="1.10.10.2670">
    <property type="entry name" value="E3 ubiquitin-protein ligase"/>
    <property type="match status" value="1"/>
</dbReference>
<comment type="catalytic activity">
    <reaction evidence="1 9">
        <text>S-ubiquitinyl-[E2 ubiquitin-conjugating enzyme]-L-cysteine + [acceptor protein]-L-lysine = [E2 ubiquitin-conjugating enzyme]-L-cysteine + N(6)-ubiquitinyl-[acceptor protein]-L-lysine.</text>
        <dbReference type="EC" id="2.3.2.27"/>
    </reaction>
</comment>
<dbReference type="PROSITE" id="PS51157">
    <property type="entry name" value="ZF_UBR"/>
    <property type="match status" value="1"/>
</dbReference>
<dbReference type="Pfam" id="PF18995">
    <property type="entry name" value="PRT6_C"/>
    <property type="match status" value="1"/>
</dbReference>
<dbReference type="EMBL" id="JADGJQ010000071">
    <property type="protein sequence ID" value="KAJ3173391.1"/>
    <property type="molecule type" value="Genomic_DNA"/>
</dbReference>
<reference evidence="12" key="1">
    <citation type="submission" date="2020-05" db="EMBL/GenBank/DDBJ databases">
        <title>Phylogenomic resolution of chytrid fungi.</title>
        <authorList>
            <person name="Stajich J.E."/>
            <person name="Amses K."/>
            <person name="Simmons R."/>
            <person name="Seto K."/>
            <person name="Myers J."/>
            <person name="Bonds A."/>
            <person name="Quandt C.A."/>
            <person name="Barry K."/>
            <person name="Liu P."/>
            <person name="Grigoriev I."/>
            <person name="Longcore J.E."/>
            <person name="James T.Y."/>
        </authorList>
    </citation>
    <scope>NUCLEOTIDE SEQUENCE</scope>
    <source>
        <strain evidence="12">JEL0379</strain>
    </source>
</reference>
<dbReference type="InterPro" id="IPR003126">
    <property type="entry name" value="Znf_UBR"/>
</dbReference>
<comment type="pathway">
    <text evidence="9">Protein modification; protein ubiquitination.</text>
</comment>
<dbReference type="Pfam" id="PF02207">
    <property type="entry name" value="zf-UBR"/>
    <property type="match status" value="1"/>
</dbReference>
<accession>A0AAD5TG84</accession>
<dbReference type="CDD" id="cd16482">
    <property type="entry name" value="RING-H2_UBR1-like"/>
    <property type="match status" value="1"/>
</dbReference>
<evidence type="ECO:0000256" key="8">
    <source>
        <dbReference type="PROSITE-ProRule" id="PRU00508"/>
    </source>
</evidence>
<comment type="function">
    <text evidence="9">Ubiquitin ligase protein which is a component of the N-end rule pathway. Recognizes and binds to proteins bearing specific N-terminal residues that are destabilizing according to the N-end rule, leading to their ubiquitination and subsequent degradation.</text>
</comment>
<dbReference type="InterPro" id="IPR039164">
    <property type="entry name" value="UBR1-like"/>
</dbReference>
<feature type="compositionally biased region" description="Pro residues" evidence="10">
    <location>
        <begin position="9"/>
        <end position="20"/>
    </location>
</feature>
<dbReference type="InterPro" id="IPR003769">
    <property type="entry name" value="ClpS_core"/>
</dbReference>
<dbReference type="InterPro" id="IPR036390">
    <property type="entry name" value="WH_DNA-bd_sf"/>
</dbReference>
<keyword evidence="13" id="KW-1185">Reference proteome</keyword>
<evidence type="ECO:0000256" key="3">
    <source>
        <dbReference type="ARBA" id="ARBA00022723"/>
    </source>
</evidence>
<dbReference type="InterPro" id="IPR042065">
    <property type="entry name" value="E3_ELL-like"/>
</dbReference>
<evidence type="ECO:0000256" key="9">
    <source>
        <dbReference type="RuleBase" id="RU366018"/>
    </source>
</evidence>
<dbReference type="Pfam" id="PF22960">
    <property type="entry name" value="WHD_UBR1"/>
    <property type="match status" value="1"/>
</dbReference>
<dbReference type="SMART" id="SM00396">
    <property type="entry name" value="ZnF_UBR1"/>
    <property type="match status" value="1"/>
</dbReference>
<dbReference type="PANTHER" id="PTHR21497">
    <property type="entry name" value="UBIQUITIN LIGASE E3 ALPHA-RELATED"/>
    <property type="match status" value="1"/>
</dbReference>
<evidence type="ECO:0000256" key="7">
    <source>
        <dbReference type="ARBA" id="ARBA00046341"/>
    </source>
</evidence>
<dbReference type="Pfam" id="PF02617">
    <property type="entry name" value="ClpS"/>
    <property type="match status" value="1"/>
</dbReference>
<proteinExistence type="inferred from homology"/>
<dbReference type="GO" id="GO:0071596">
    <property type="term" value="P:ubiquitin-dependent protein catabolic process via the N-end rule pathway"/>
    <property type="evidence" value="ECO:0007669"/>
    <property type="project" value="UniProtKB-UniRule"/>
</dbReference>
<evidence type="ECO:0000259" key="11">
    <source>
        <dbReference type="PROSITE" id="PS51157"/>
    </source>
</evidence>
<keyword evidence="5 9" id="KW-0833">Ubl conjugation pathway</keyword>
<organism evidence="12 13">
    <name type="scientific">Geranomyces variabilis</name>
    <dbReference type="NCBI Taxonomy" id="109894"/>
    <lineage>
        <taxon>Eukaryota</taxon>
        <taxon>Fungi</taxon>
        <taxon>Fungi incertae sedis</taxon>
        <taxon>Chytridiomycota</taxon>
        <taxon>Chytridiomycota incertae sedis</taxon>
        <taxon>Chytridiomycetes</taxon>
        <taxon>Spizellomycetales</taxon>
        <taxon>Powellomycetaceae</taxon>
        <taxon>Geranomyces</taxon>
    </lineage>
</organism>
<evidence type="ECO:0000256" key="6">
    <source>
        <dbReference type="ARBA" id="ARBA00022833"/>
    </source>
</evidence>
<dbReference type="GO" id="GO:0008270">
    <property type="term" value="F:zinc ion binding"/>
    <property type="evidence" value="ECO:0007669"/>
    <property type="project" value="UniProtKB-UniRule"/>
</dbReference>
<gene>
    <name evidence="12" type="ORF">HDU87_007660</name>
</gene>
<keyword evidence="4 9" id="KW-0863">Zinc-finger</keyword>
<evidence type="ECO:0000256" key="10">
    <source>
        <dbReference type="SAM" id="MobiDB-lite"/>
    </source>
</evidence>
<evidence type="ECO:0000256" key="5">
    <source>
        <dbReference type="ARBA" id="ARBA00022786"/>
    </source>
</evidence>
<feature type="region of interest" description="Disordered" evidence="10">
    <location>
        <begin position="1436"/>
        <end position="1455"/>
    </location>
</feature>
<dbReference type="SUPFAM" id="SSF46785">
    <property type="entry name" value="Winged helix' DNA-binding domain"/>
    <property type="match status" value="1"/>
</dbReference>
<comment type="caution">
    <text evidence="12">The sequence shown here is derived from an EMBL/GenBank/DDBJ whole genome shotgun (WGS) entry which is preliminary data.</text>
</comment>
<protein>
    <recommendedName>
        <fullName evidence="9">E3 ubiquitin-protein ligase</fullName>
        <ecNumber evidence="9">2.3.2.27</ecNumber>
    </recommendedName>
</protein>
<feature type="region of interest" description="Disordered" evidence="10">
    <location>
        <begin position="1"/>
        <end position="22"/>
    </location>
</feature>
<evidence type="ECO:0000256" key="2">
    <source>
        <dbReference type="ARBA" id="ARBA00022679"/>
    </source>
</evidence>
<feature type="domain" description="UBR-type" evidence="11">
    <location>
        <begin position="123"/>
        <end position="195"/>
    </location>
</feature>
<feature type="region of interest" description="Disordered" evidence="10">
    <location>
        <begin position="1216"/>
        <end position="1248"/>
    </location>
</feature>
<dbReference type="GO" id="GO:0016567">
    <property type="term" value="P:protein ubiquitination"/>
    <property type="evidence" value="ECO:0007669"/>
    <property type="project" value="UniProtKB-UniRule"/>
</dbReference>
<dbReference type="Gene3D" id="2.10.110.30">
    <property type="match status" value="1"/>
</dbReference>
<dbReference type="GO" id="GO:0000151">
    <property type="term" value="C:ubiquitin ligase complex"/>
    <property type="evidence" value="ECO:0007669"/>
    <property type="project" value="TreeGrafter"/>
</dbReference>
<evidence type="ECO:0000256" key="1">
    <source>
        <dbReference type="ARBA" id="ARBA00000900"/>
    </source>
</evidence>
<dbReference type="GO" id="GO:0005737">
    <property type="term" value="C:cytoplasm"/>
    <property type="evidence" value="ECO:0007669"/>
    <property type="project" value="TreeGrafter"/>
</dbReference>
<dbReference type="InterPro" id="IPR055194">
    <property type="entry name" value="UBR1-like_WH"/>
</dbReference>
<name>A0AAD5TG84_9FUNG</name>
<sequence length="1960" mass="218961">MSWFSSTTEPPPHFQTPLPPASTDIPHFDDQLYAYLHNSPYTHHYDLPLSGDLVADVIWKLNSRLCAGAPSPDFVFGSPTIPSVLTREGEQVPLPEDDDQADNMDLDARVTLGPEYQESQRGRTCGRVFRKGEAVYRCRQCAVDETCVLCSTCFHAANHEGHETFFTLASGSAGCCDCNDPEAWKTDLMCKYHSHAYVPPGSPSMPQTETPLPPSLVESIRATVSTALDFIIDTLTDSPSKLSLPVSAAHAALSGADLPEACEMRATPASAAPRYYLALVLWNDEAHSFSEVIGQVQDALNVVSDDARMVAETVDFHGRQVLKVSPDVVELLRIARIISHIGLTVSMRSARETFREEVAGILIDWLRDVTKLLVGSQVIDGVRYESVDGVVRQMICDELFSPPRKFKRVLSQRLVDNPDAELSSTIRQADIAQLPVDESAERETKLRVDHMILSDIKMWKQARNALRGLFVKTMIVGGEESKKRMALRFGHSYLQIITNFLLHDREPELSVVSFSVQLFTVPSIGNYLATKTNLLLTMFSVMKAFYLSEVLPERFPLKNFSLATRNAQEWVCDRYPKLTCDSEAAKSKRYWQLFQEFRYLLMAHRHVGETESAFAESKGTLDAFLDLLRVWQSMHPQTRYTRQHIEYEQENWIQAFNLSLQLGKLLAMVAECIQSKPEPGNPCQEAIKTISVLDAWSAAEEKEEVTKVLRQQGHAAGVGVNMNQRVPSEDGFHTVEFIEGKPVRVPFFNVASQAVSFHHPLQWFLAYQIGSMLDAPWNFPNGRTILEHIFAGSSQQGADTKLVCRMMEGPLQTTVLLSQIRAGAWVRNGLTPRAQVTHYRSTIREHYDQDLFLLQAYLCLVGPDLWLNALLDRYDLAQWFKGDPRACALISGLEDAQIGFLAEDFLELLITLFGERSRINGLSPSLELRREIVHYLAVGGPYGITYSDLSSRLLERLVSSAQDVDQILEIVADFKYPEGTHDSGVYLLKSECWTEVDPWFWHYDKNQREQVEVHLKEKYKNHPGNWWVPKPPPIHNTATGFARLDLMVQSEVFIHIAFFAIWNTFFGLVQSTFVINEAVHILALALATEKQVDESNSGVYAFSLLVDQVAIAVPGSTKRLTLLQLLLEVLDPEHDDDDLKEPLRRIEWIVEQLGERGGATAAATLRTWKAGGGAKAEKSVAKAEVNVQKRLDAKAAAAARKAAIMAEFAQAQKKFSEENPFEVSDTEDGAPSHGNGASGQGEGWDIDDEDGDAAMEVIDTSGGVAERTQLWDFPSDTCIFCQEETADGTETYGILGFAQPSTVLRSAEVGHELVPSYLRADEEVGLYMSSCGHLMHLTCFHSYYASIRTRHETQDDRSQPENIDRNEFLCPLCKTLGNCFIPVLWTAKEERVVPIREPATVEEWWTAGLGDFATALIHGELGEEEEGEIHEKFSSVVTPHRRRDPPGGPPAAQDPSILYRRLTRTLIAALGPKPHDLHIEGMIEMRHAISYTVRCLEVIARDRSVEGSEAPITDHIPANSLTLLRVLSEGLLTCAAADLRNNSESETRLEERGQELVWSIFAGVMEGEVETVPLMPFLMMDGIDGLGEVLYGVEIMKGGAASFWEWTSVFYLREIVAALVNVVEAVGFRGMEIDAERGKGQVDEEWSAFFCDLGTLLNLEPGVIESVLARTGVAHLKWIVDTCVLGFMRQCVLLGWARAGLVFDDAGLPPGTLEAERLRRQLRLPTVDEICNSRTLRSESFLRRLIEGWCLQLHDLDPAYWACKGHPSLPRLAPDGSVTASPADSATAAAADRYVVPNSPLYVATCTVRVPRLIALPHRLEKLFEDSIRKVCKRCRTIPTDPALCLICGTFVCSQSYCCQEEDKGECHIHAGTCGGEVGIYFIVKKCVIYLMHNENGCFIHPPYLDAHGEVDVGLRRGRPQFLNHKRYDELNRTWLTHGIPSFVARKIESTYDVGGWMTL</sequence>